<dbReference type="KEGG" id="plyc:GXP70_12820"/>
<comment type="similarity">
    <text evidence="2 5">Belongs to the pseudouridine synthase TruB family. Type 1 subfamily.</text>
</comment>
<dbReference type="InterPro" id="IPR032819">
    <property type="entry name" value="TruB_C"/>
</dbReference>
<dbReference type="Gene3D" id="2.30.130.10">
    <property type="entry name" value="PUA domain"/>
    <property type="match status" value="1"/>
</dbReference>
<comment type="catalytic activity">
    <reaction evidence="1 5">
        <text>uridine(55) in tRNA = pseudouridine(55) in tRNA</text>
        <dbReference type="Rhea" id="RHEA:42532"/>
        <dbReference type="Rhea" id="RHEA-COMP:10101"/>
        <dbReference type="Rhea" id="RHEA-COMP:10102"/>
        <dbReference type="ChEBI" id="CHEBI:65314"/>
        <dbReference type="ChEBI" id="CHEBI:65315"/>
        <dbReference type="EC" id="5.4.99.25"/>
    </reaction>
</comment>
<evidence type="ECO:0000256" key="4">
    <source>
        <dbReference type="ARBA" id="ARBA00023235"/>
    </source>
</evidence>
<dbReference type="PANTHER" id="PTHR13767">
    <property type="entry name" value="TRNA-PSEUDOURIDINE SYNTHASE"/>
    <property type="match status" value="1"/>
</dbReference>
<feature type="domain" description="tRNA pseudouridylate synthase B C-terminal" evidence="7">
    <location>
        <begin position="177"/>
        <end position="233"/>
    </location>
</feature>
<accession>A0A6C0FZ44</accession>
<dbReference type="Pfam" id="PF01509">
    <property type="entry name" value="TruB_N"/>
    <property type="match status" value="1"/>
</dbReference>
<dbReference type="GO" id="GO:0003723">
    <property type="term" value="F:RNA binding"/>
    <property type="evidence" value="ECO:0007669"/>
    <property type="project" value="InterPro"/>
</dbReference>
<dbReference type="Pfam" id="PF16198">
    <property type="entry name" value="TruB_C_2"/>
    <property type="match status" value="1"/>
</dbReference>
<dbReference type="PANTHER" id="PTHR13767:SF2">
    <property type="entry name" value="PSEUDOURIDYLATE SYNTHASE TRUB1"/>
    <property type="match status" value="1"/>
</dbReference>
<evidence type="ECO:0000259" key="6">
    <source>
        <dbReference type="Pfam" id="PF01509"/>
    </source>
</evidence>
<dbReference type="EMBL" id="CP048209">
    <property type="protein sequence ID" value="QHT60741.1"/>
    <property type="molecule type" value="Genomic_DNA"/>
</dbReference>
<dbReference type="HAMAP" id="MF_01080">
    <property type="entry name" value="TruB_bact"/>
    <property type="match status" value="1"/>
</dbReference>
<dbReference type="SUPFAM" id="SSF55120">
    <property type="entry name" value="Pseudouridine synthase"/>
    <property type="match status" value="1"/>
</dbReference>
<evidence type="ECO:0000256" key="2">
    <source>
        <dbReference type="ARBA" id="ARBA00005642"/>
    </source>
</evidence>
<dbReference type="NCBIfam" id="TIGR00431">
    <property type="entry name" value="TruB"/>
    <property type="match status" value="1"/>
</dbReference>
<evidence type="ECO:0000313" key="8">
    <source>
        <dbReference type="EMBL" id="QHT60741.1"/>
    </source>
</evidence>
<dbReference type="GO" id="GO:0031119">
    <property type="term" value="P:tRNA pseudouridine synthesis"/>
    <property type="evidence" value="ECO:0007669"/>
    <property type="project" value="UniProtKB-UniRule"/>
</dbReference>
<feature type="domain" description="Pseudouridine synthase II N-terminal" evidence="6">
    <location>
        <begin position="24"/>
        <end position="176"/>
    </location>
</feature>
<keyword evidence="4 5" id="KW-0413">Isomerase</keyword>
<dbReference type="InterPro" id="IPR014780">
    <property type="entry name" value="tRNA_psdUridine_synth_TruB"/>
</dbReference>
<evidence type="ECO:0000256" key="5">
    <source>
        <dbReference type="HAMAP-Rule" id="MF_01080"/>
    </source>
</evidence>
<gene>
    <name evidence="5 8" type="primary">truB</name>
    <name evidence="8" type="ORF">GXP70_12820</name>
</gene>
<feature type="active site" description="Nucleophile" evidence="5">
    <location>
        <position position="39"/>
    </location>
</feature>
<reference evidence="8 9" key="1">
    <citation type="submission" date="2020-01" db="EMBL/GenBank/DDBJ databases">
        <title>Paenibacillus sp. nov., isolated from tomato rhizosphere.</title>
        <authorList>
            <person name="Weon H.-Y."/>
            <person name="Lee S.A."/>
        </authorList>
    </citation>
    <scope>NUCLEOTIDE SEQUENCE [LARGE SCALE GENOMIC DNA]</scope>
    <source>
        <strain evidence="8 9">12200R-189</strain>
    </source>
</reference>
<dbReference type="InterPro" id="IPR036974">
    <property type="entry name" value="PUA_sf"/>
</dbReference>
<comment type="function">
    <text evidence="5">Responsible for synthesis of pseudouridine from uracil-55 in the psi GC loop of transfer RNAs.</text>
</comment>
<name>A0A6C0FZ44_9BACL</name>
<dbReference type="FunFam" id="3.30.2350.10:FF:000011">
    <property type="entry name" value="tRNA pseudouridine synthase B"/>
    <property type="match status" value="1"/>
</dbReference>
<dbReference type="EC" id="5.4.99.25" evidence="5"/>
<dbReference type="AlphaFoldDB" id="A0A6C0FZ44"/>
<dbReference type="CDD" id="cd02573">
    <property type="entry name" value="PseudoU_synth_EcTruB"/>
    <property type="match status" value="1"/>
</dbReference>
<proteinExistence type="inferred from homology"/>
<evidence type="ECO:0000256" key="3">
    <source>
        <dbReference type="ARBA" id="ARBA00022694"/>
    </source>
</evidence>
<sequence length="307" mass="33790">MIDGILAVWKPAGWTSHDVVAKVRGILKVKRIGHTGTLDPQVTGVLPLCVGRATRVVEYVQERPKSYEAVMRFGLSTDTEDMTGTVTNELPSVSLTEARIREVLASFIGEIDQVPPMFSAVRVDGKRLYELAREGQVIERQSRKVSIYELELLEAQLDQPHPVIRFSVVCSKGTYIRTLCVDIGAALQVPAVMVKLIRTMSGGFTQTDCLTLEEIARHKADGTIADKLTALDEALDHFPKITISDSDVRHAFQGKRVPLRNIVAHDPYENDSLLRVYGADGMFAGVFQPDAESGTLKAVKVFTPTAD</sequence>
<evidence type="ECO:0000256" key="1">
    <source>
        <dbReference type="ARBA" id="ARBA00000385"/>
    </source>
</evidence>
<organism evidence="8 9">
    <name type="scientific">Paenibacillus lycopersici</name>
    <dbReference type="NCBI Taxonomy" id="2704462"/>
    <lineage>
        <taxon>Bacteria</taxon>
        <taxon>Bacillati</taxon>
        <taxon>Bacillota</taxon>
        <taxon>Bacilli</taxon>
        <taxon>Bacillales</taxon>
        <taxon>Paenibacillaceae</taxon>
        <taxon>Paenibacillus</taxon>
    </lineage>
</organism>
<evidence type="ECO:0000259" key="7">
    <source>
        <dbReference type="Pfam" id="PF16198"/>
    </source>
</evidence>
<dbReference type="RefSeq" id="WP_162357182.1">
    <property type="nucleotide sequence ID" value="NZ_CP048209.1"/>
</dbReference>
<keyword evidence="9" id="KW-1185">Reference proteome</keyword>
<protein>
    <recommendedName>
        <fullName evidence="5">tRNA pseudouridine synthase B</fullName>
        <ecNumber evidence="5">5.4.99.25</ecNumber>
    </recommendedName>
    <alternativeName>
        <fullName evidence="5">tRNA pseudouridine(55) synthase</fullName>
        <shortName evidence="5">Psi55 synthase</shortName>
    </alternativeName>
    <alternativeName>
        <fullName evidence="5">tRNA pseudouridylate synthase</fullName>
    </alternativeName>
    <alternativeName>
        <fullName evidence="5">tRNA-uridine isomerase</fullName>
    </alternativeName>
</protein>
<dbReference type="Gene3D" id="3.30.2350.10">
    <property type="entry name" value="Pseudouridine synthase"/>
    <property type="match status" value="1"/>
</dbReference>
<dbReference type="InterPro" id="IPR020103">
    <property type="entry name" value="PsdUridine_synth_cat_dom_sf"/>
</dbReference>
<dbReference type="GO" id="GO:1990481">
    <property type="term" value="P:mRNA pseudouridine synthesis"/>
    <property type="evidence" value="ECO:0007669"/>
    <property type="project" value="TreeGrafter"/>
</dbReference>
<keyword evidence="3 5" id="KW-0819">tRNA processing</keyword>
<dbReference type="InterPro" id="IPR002501">
    <property type="entry name" value="PsdUridine_synth_N"/>
</dbReference>
<dbReference type="Proteomes" id="UP000476064">
    <property type="component" value="Chromosome"/>
</dbReference>
<evidence type="ECO:0000313" key="9">
    <source>
        <dbReference type="Proteomes" id="UP000476064"/>
    </source>
</evidence>
<dbReference type="GO" id="GO:0160148">
    <property type="term" value="F:tRNA pseudouridine(55) synthase activity"/>
    <property type="evidence" value="ECO:0007669"/>
    <property type="project" value="UniProtKB-EC"/>
</dbReference>